<feature type="active site" description="Proton acceptor" evidence="4">
    <location>
        <position position="77"/>
    </location>
</feature>
<comment type="subcellular location">
    <subcellularLocation>
        <location evidence="4">Cytoplasm</location>
    </subcellularLocation>
</comment>
<dbReference type="GO" id="GO:0005737">
    <property type="term" value="C:cytoplasm"/>
    <property type="evidence" value="ECO:0007669"/>
    <property type="project" value="UniProtKB-SubCell"/>
</dbReference>
<keyword evidence="2 4" id="KW-0378">Hydrolase</keyword>
<dbReference type="RefSeq" id="WP_213499897.1">
    <property type="nucleotide sequence ID" value="NZ_CP074694.1"/>
</dbReference>
<dbReference type="InterPro" id="IPR003697">
    <property type="entry name" value="Maf-like"/>
</dbReference>
<evidence type="ECO:0000256" key="3">
    <source>
        <dbReference type="ARBA" id="ARBA00023080"/>
    </source>
</evidence>
<dbReference type="Gene3D" id="3.90.950.10">
    <property type="match status" value="1"/>
</dbReference>
<keyword evidence="6" id="KW-1185">Reference proteome</keyword>
<comment type="caution">
    <text evidence="4">Lacks conserved residue(s) required for the propagation of feature annotation.</text>
</comment>
<dbReference type="PANTHER" id="PTHR43213:SF5">
    <property type="entry name" value="BIFUNCTIONAL DTTP_UTP PYROPHOSPHATASE_METHYLTRANSFERASE PROTEIN-RELATED"/>
    <property type="match status" value="1"/>
</dbReference>
<comment type="catalytic activity">
    <reaction evidence="4">
        <text>a ribonucleoside 5'-triphosphate + H2O = a ribonucleoside 5'-phosphate + diphosphate + H(+)</text>
        <dbReference type="Rhea" id="RHEA:23996"/>
        <dbReference type="ChEBI" id="CHEBI:15377"/>
        <dbReference type="ChEBI" id="CHEBI:15378"/>
        <dbReference type="ChEBI" id="CHEBI:33019"/>
        <dbReference type="ChEBI" id="CHEBI:58043"/>
        <dbReference type="ChEBI" id="CHEBI:61557"/>
        <dbReference type="EC" id="3.6.1.9"/>
    </reaction>
</comment>
<evidence type="ECO:0000256" key="4">
    <source>
        <dbReference type="HAMAP-Rule" id="MF_00528"/>
    </source>
</evidence>
<comment type="function">
    <text evidence="4">Nucleoside triphosphate pyrophosphatase. May have a dual role in cell division arrest and in preventing the incorporation of modified nucleotides into cellular nucleic acids.</text>
</comment>
<dbReference type="PIRSF" id="PIRSF006305">
    <property type="entry name" value="Maf"/>
    <property type="match status" value="1"/>
</dbReference>
<dbReference type="GO" id="GO:0009117">
    <property type="term" value="P:nucleotide metabolic process"/>
    <property type="evidence" value="ECO:0007669"/>
    <property type="project" value="UniProtKB-KW"/>
</dbReference>
<dbReference type="KEGG" id="tsph:KIH39_12445"/>
<protein>
    <recommendedName>
        <fullName evidence="4">Nucleoside triphosphate pyrophosphatase</fullName>
        <ecNumber evidence="4">3.6.1.9</ecNumber>
    </recommendedName>
    <alternativeName>
        <fullName evidence="4">Nucleotide pyrophosphatase</fullName>
        <shortName evidence="4">Nucleotide PPase</shortName>
    </alternativeName>
</protein>
<dbReference type="HAMAP" id="MF_00528">
    <property type="entry name" value="Maf"/>
    <property type="match status" value="1"/>
</dbReference>
<evidence type="ECO:0000256" key="2">
    <source>
        <dbReference type="ARBA" id="ARBA00022801"/>
    </source>
</evidence>
<comment type="catalytic activity">
    <reaction evidence="4">
        <text>a 2'-deoxyribonucleoside 5'-triphosphate + H2O = a 2'-deoxyribonucleoside 5'-phosphate + diphosphate + H(+)</text>
        <dbReference type="Rhea" id="RHEA:44644"/>
        <dbReference type="ChEBI" id="CHEBI:15377"/>
        <dbReference type="ChEBI" id="CHEBI:15378"/>
        <dbReference type="ChEBI" id="CHEBI:33019"/>
        <dbReference type="ChEBI" id="CHEBI:61560"/>
        <dbReference type="ChEBI" id="CHEBI:65317"/>
        <dbReference type="EC" id="3.6.1.9"/>
    </reaction>
</comment>
<gene>
    <name evidence="5" type="primary">maf</name>
    <name evidence="5" type="ORF">KIH39_12445</name>
</gene>
<dbReference type="EMBL" id="CP074694">
    <property type="protein sequence ID" value="QVL34678.1"/>
    <property type="molecule type" value="Genomic_DNA"/>
</dbReference>
<organism evidence="5 6">
    <name type="scientific">Telmatocola sphagniphila</name>
    <dbReference type="NCBI Taxonomy" id="1123043"/>
    <lineage>
        <taxon>Bacteria</taxon>
        <taxon>Pseudomonadati</taxon>
        <taxon>Planctomycetota</taxon>
        <taxon>Planctomycetia</taxon>
        <taxon>Gemmatales</taxon>
        <taxon>Gemmataceae</taxon>
    </lineage>
</organism>
<sequence>MAKHLPFRLTLASGSIGRRYLLENAGYHFDIQPSNAEEPTEARYSSCQQYVQEVAWLKAAAVAKSEKVDNGFILAADTVGWIDNSVIGKPLDRDDARRILRLLSGRVHELWTGVCLWRVSDRFQFQYQELSLVEMRELSPIEIETYLDTRQWEGCSGAYAIKEEKDPYLKIVRGSLSNVIGLPMESLERTFEWLAIPR</sequence>
<dbReference type="CDD" id="cd00555">
    <property type="entry name" value="Maf"/>
    <property type="match status" value="1"/>
</dbReference>
<accession>A0A8E6BAB2</accession>
<dbReference type="Proteomes" id="UP000676194">
    <property type="component" value="Chromosome"/>
</dbReference>
<evidence type="ECO:0000313" key="6">
    <source>
        <dbReference type="Proteomes" id="UP000676194"/>
    </source>
</evidence>
<dbReference type="PANTHER" id="PTHR43213">
    <property type="entry name" value="BIFUNCTIONAL DTTP/UTP PYROPHOSPHATASE/METHYLTRANSFERASE PROTEIN-RELATED"/>
    <property type="match status" value="1"/>
</dbReference>
<proteinExistence type="inferred from homology"/>
<dbReference type="GO" id="GO:0047429">
    <property type="term" value="F:nucleoside triphosphate diphosphatase activity"/>
    <property type="evidence" value="ECO:0007669"/>
    <property type="project" value="UniProtKB-EC"/>
</dbReference>
<evidence type="ECO:0000256" key="1">
    <source>
        <dbReference type="ARBA" id="ARBA00001968"/>
    </source>
</evidence>
<dbReference type="InterPro" id="IPR029001">
    <property type="entry name" value="ITPase-like_fam"/>
</dbReference>
<comment type="similarity">
    <text evidence="4">Belongs to the Maf family.</text>
</comment>
<dbReference type="SUPFAM" id="SSF52972">
    <property type="entry name" value="ITPase-like"/>
    <property type="match status" value="1"/>
</dbReference>
<evidence type="ECO:0000313" key="5">
    <source>
        <dbReference type="EMBL" id="QVL34678.1"/>
    </source>
</evidence>
<name>A0A8E6BAB2_9BACT</name>
<comment type="cofactor">
    <cofactor evidence="1 4">
        <name>a divalent metal cation</name>
        <dbReference type="ChEBI" id="CHEBI:60240"/>
    </cofactor>
</comment>
<keyword evidence="3 4" id="KW-0546">Nucleotide metabolism</keyword>
<dbReference type="NCBIfam" id="TIGR00172">
    <property type="entry name" value="maf"/>
    <property type="match status" value="1"/>
</dbReference>
<dbReference type="EC" id="3.6.1.9" evidence="4"/>
<dbReference type="Pfam" id="PF02545">
    <property type="entry name" value="Maf"/>
    <property type="match status" value="1"/>
</dbReference>
<keyword evidence="4" id="KW-0963">Cytoplasm</keyword>
<reference evidence="5" key="1">
    <citation type="submission" date="2021-05" db="EMBL/GenBank/DDBJ databases">
        <title>Complete genome sequence of the cellulolytic planctomycete Telmatocola sphagniphila SP2T and characterization of the first cellulase from planctomycetes.</title>
        <authorList>
            <person name="Rakitin A.L."/>
            <person name="Beletsky A.V."/>
            <person name="Naumoff D.G."/>
            <person name="Kulichevskaya I.S."/>
            <person name="Mardanov A.V."/>
            <person name="Ravin N.V."/>
            <person name="Dedysh S.N."/>
        </authorList>
    </citation>
    <scope>NUCLEOTIDE SEQUENCE</scope>
    <source>
        <strain evidence="5">SP2T</strain>
    </source>
</reference>
<dbReference type="AlphaFoldDB" id="A0A8E6BAB2"/>